<sequence length="1214" mass="136305">MAVGEMKVSSLNSLPLGFRFRPTDEELVDFYLRLKINGEDEQVSVIREIDVCKLEPWDMPDLSVIPTRDPEWFFFCPQDRKYPNGNRLNRATNAGYWKATGKDRKIRSGRTTEIGMKKTLVFYTGRAPKGKRTNWVMHEYRPTLKELDGTNPGQNPFVICRLFKKQDETVEGYKCEDAEPALSSPNAQCSIDDEESDLALAQEPLPCVEQESKVSIRMEYPAAKTPEEIGTDFGCDANEAEDNVKEESTSEVDVQLRQDLDMFYDPPSETYVDCKMFSPLHSQMQSELGSTCAYYPGTGENQYGTNESDDITQFLNSILNDFEQNGSEELSSGSIQVTDVHATRSVISDEGDMAEFGEEFLNPINDLKPVLSNDAVIQIRRRSQPRQNQMTADEIRARHGDAPKRIRLQRKLQISCSFKSFSKPEEEPNTTINKEKDAEQHANDHPDKPLEEGTSREYYGKVKTRSFTIQDTGKKVLKTSLGGSNQTFSMMFRQKIQMGWFLILHSLLLFSLFLFPSSLCNTHYANEIFQAAKQEKDWLVSIRRQIHENPELKFEEYNTSALIRSELDKLGVSYSYPFAQTGIVAEIGTGFPPVVALRADMDALPLKELVEWEHKSKVDGKMHGCGHDAHTTMLLGAAKLLSQRKHKLQGTVRLLFQPGEEGGGGASHMIKQGALGVAEAIFGMHVDFTSPTGTIRSKSGPLLAAVSSFEAKIIGRGGHAAEPHQNIDPIIAVSFSILALQQLVSRELDPLGSQVLSVTFVRGGTANNVMEGQAAVHRCTAFVSTREEEHPLLPAVVNDERLHEHVKRVGSLLLGSENVKDDKEVMAGEDFAFYQESIPGTMLSIGIRNEEVGSVHSPHSPFFFLDEDVLPIGAALHTALAELYLNDHLHQPFKEVHLLEKLEVIEFEINLGALHSSSETITHACFLLLTDLDFRQRNLFMLEQAKEEAKPIEVIEEKKEDKEEKKVEEEEAKPQPQPPPPPSPFILFIDLHCVGCAKKIERSLMKIRGVEAVGIDFGKNEVDGPVTVELSVNMHCEACANQLKSKILKMRGVQTAVTELSSGKVIVTGTMDATKLVEYVYRRTKKQATIIPQPQPEPKPEPEPEPEKKEEEAEKPPPPKEEENKPPPPPAEEEVKKEEEKPQEEQDQASKEENKENNNGEDMMMMNHNNGGYGSVDEENMKRMIHYYQPLYVIERIPAPQLFSDENPNACCIS</sequence>
<reference evidence="12 13" key="1">
    <citation type="journal article" date="2020" name="bioRxiv">
        <title>Sequence and annotation of 42 cannabis genomes reveals extensive copy number variation in cannabinoid synthesis and pathogen resistance genes.</title>
        <authorList>
            <person name="Mckernan K.J."/>
            <person name="Helbert Y."/>
            <person name="Kane L.T."/>
            <person name="Ebling H."/>
            <person name="Zhang L."/>
            <person name="Liu B."/>
            <person name="Eaton Z."/>
            <person name="Mclaughlin S."/>
            <person name="Kingan S."/>
            <person name="Baybayan P."/>
            <person name="Concepcion G."/>
            <person name="Jordan M."/>
            <person name="Riva A."/>
            <person name="Barbazuk W."/>
            <person name="Harkins T."/>
        </authorList>
    </citation>
    <scope>NUCLEOTIDE SEQUENCE [LARGE SCALE GENOMIC DNA]</scope>
    <source>
        <strain evidence="13">cv. Jamaican Lion 4</strain>
        <tissue evidence="12">Leaf</tissue>
    </source>
</reference>
<gene>
    <name evidence="12" type="ORF">G4B88_018363</name>
</gene>
<dbReference type="GO" id="GO:0009850">
    <property type="term" value="P:auxin metabolic process"/>
    <property type="evidence" value="ECO:0007669"/>
    <property type="project" value="InterPro"/>
</dbReference>
<dbReference type="SUPFAM" id="SSF55008">
    <property type="entry name" value="HMA, heavy metal-associated domain"/>
    <property type="match status" value="2"/>
</dbReference>
<dbReference type="SUPFAM" id="SSF55031">
    <property type="entry name" value="Bacterial exopeptidase dimerisation domain"/>
    <property type="match status" value="1"/>
</dbReference>
<dbReference type="InterPro" id="IPR017439">
    <property type="entry name" value="Amidohydrolase"/>
</dbReference>
<keyword evidence="7" id="KW-0804">Transcription</keyword>
<feature type="compositionally biased region" description="Basic and acidic residues" evidence="9">
    <location>
        <begin position="1133"/>
        <end position="1158"/>
    </location>
</feature>
<name>A0A7J6E1H9_CANSA</name>
<evidence type="ECO:0000256" key="2">
    <source>
        <dbReference type="ARBA" id="ARBA00006153"/>
    </source>
</evidence>
<keyword evidence="3" id="KW-0732">Signal</keyword>
<keyword evidence="8" id="KW-0539">Nucleus</keyword>
<dbReference type="PROSITE" id="PS50846">
    <property type="entry name" value="HMA_2"/>
    <property type="match status" value="1"/>
</dbReference>
<dbReference type="PANTHER" id="PTHR11014:SF140">
    <property type="entry name" value="IAA-AMINO ACID HYDROLASE ILR1-LIKE 3"/>
    <property type="match status" value="1"/>
</dbReference>
<feature type="domain" description="HMA" evidence="10">
    <location>
        <begin position="1025"/>
        <end position="1089"/>
    </location>
</feature>
<dbReference type="Pfam" id="PF00403">
    <property type="entry name" value="HMA"/>
    <property type="match status" value="2"/>
</dbReference>
<evidence type="ECO:0000313" key="12">
    <source>
        <dbReference type="EMBL" id="KAF4351690.1"/>
    </source>
</evidence>
<dbReference type="PANTHER" id="PTHR11014">
    <property type="entry name" value="PEPTIDASE M20 FAMILY MEMBER"/>
    <property type="match status" value="1"/>
</dbReference>
<dbReference type="GO" id="GO:0016787">
    <property type="term" value="F:hydrolase activity"/>
    <property type="evidence" value="ECO:0007669"/>
    <property type="project" value="UniProtKB-KW"/>
</dbReference>
<dbReference type="Proteomes" id="UP000583929">
    <property type="component" value="Unassembled WGS sequence"/>
</dbReference>
<dbReference type="FunFam" id="2.170.150.80:FF:000002">
    <property type="entry name" value="Nac domain-containing protein 86"/>
    <property type="match status" value="1"/>
</dbReference>
<dbReference type="Pfam" id="PF01546">
    <property type="entry name" value="Peptidase_M20"/>
    <property type="match status" value="1"/>
</dbReference>
<dbReference type="CDD" id="cd00371">
    <property type="entry name" value="HMA"/>
    <property type="match status" value="2"/>
</dbReference>
<dbReference type="PROSITE" id="PS51005">
    <property type="entry name" value="NAC"/>
    <property type="match status" value="1"/>
</dbReference>
<dbReference type="NCBIfam" id="TIGR01891">
    <property type="entry name" value="amidohydrolases"/>
    <property type="match status" value="1"/>
</dbReference>
<keyword evidence="13" id="KW-1185">Reference proteome</keyword>
<dbReference type="GO" id="GO:0046872">
    <property type="term" value="F:metal ion binding"/>
    <property type="evidence" value="ECO:0007669"/>
    <property type="project" value="InterPro"/>
</dbReference>
<dbReference type="InterPro" id="IPR036093">
    <property type="entry name" value="NAC_dom_sf"/>
</dbReference>
<evidence type="ECO:0000313" key="13">
    <source>
        <dbReference type="Proteomes" id="UP000583929"/>
    </source>
</evidence>
<keyword evidence="5" id="KW-0805">Transcription regulation</keyword>
<feature type="domain" description="NAC" evidence="11">
    <location>
        <begin position="14"/>
        <end position="165"/>
    </location>
</feature>
<dbReference type="InterPro" id="IPR003441">
    <property type="entry name" value="NAC-dom"/>
</dbReference>
<dbReference type="InterPro" id="IPR002933">
    <property type="entry name" value="Peptidase_M20"/>
</dbReference>
<feature type="compositionally biased region" description="Basic and acidic residues" evidence="9">
    <location>
        <begin position="952"/>
        <end position="968"/>
    </location>
</feature>
<comment type="similarity">
    <text evidence="2">Belongs to the peptidase M20 family.</text>
</comment>
<evidence type="ECO:0000256" key="8">
    <source>
        <dbReference type="ARBA" id="ARBA00023242"/>
    </source>
</evidence>
<evidence type="ECO:0000256" key="9">
    <source>
        <dbReference type="SAM" id="MobiDB-lite"/>
    </source>
</evidence>
<dbReference type="InterPro" id="IPR044757">
    <property type="entry name" value="ILR1-like_Hyd"/>
</dbReference>
<comment type="caution">
    <text evidence="12">The sequence shown here is derived from an EMBL/GenBank/DDBJ whole genome shotgun (WGS) entry which is preliminary data.</text>
</comment>
<evidence type="ECO:0000259" key="10">
    <source>
        <dbReference type="PROSITE" id="PS50846"/>
    </source>
</evidence>
<dbReference type="Gene3D" id="2.170.150.80">
    <property type="entry name" value="NAC domain"/>
    <property type="match status" value="1"/>
</dbReference>
<dbReference type="InterPro" id="IPR036163">
    <property type="entry name" value="HMA_dom_sf"/>
</dbReference>
<evidence type="ECO:0000256" key="6">
    <source>
        <dbReference type="ARBA" id="ARBA00023125"/>
    </source>
</evidence>
<dbReference type="InterPro" id="IPR036264">
    <property type="entry name" value="Bact_exopeptidase_dim_dom"/>
</dbReference>
<feature type="region of interest" description="Disordered" evidence="9">
    <location>
        <begin position="419"/>
        <end position="456"/>
    </location>
</feature>
<keyword evidence="4" id="KW-0378">Hydrolase</keyword>
<dbReference type="Gene3D" id="3.30.70.100">
    <property type="match status" value="2"/>
</dbReference>
<dbReference type="EMBL" id="JAATIQ010000551">
    <property type="protein sequence ID" value="KAF4351690.1"/>
    <property type="molecule type" value="Genomic_DNA"/>
</dbReference>
<protein>
    <recommendedName>
        <fullName evidence="14">NAC domain-containing protein</fullName>
    </recommendedName>
</protein>
<accession>A0A7J6E1H9</accession>
<evidence type="ECO:0000256" key="1">
    <source>
        <dbReference type="ARBA" id="ARBA00004123"/>
    </source>
</evidence>
<feature type="compositionally biased region" description="Basic and acidic residues" evidence="9">
    <location>
        <begin position="433"/>
        <end position="456"/>
    </location>
</feature>
<evidence type="ECO:0000256" key="7">
    <source>
        <dbReference type="ARBA" id="ARBA00023163"/>
    </source>
</evidence>
<dbReference type="GO" id="GO:0006355">
    <property type="term" value="P:regulation of DNA-templated transcription"/>
    <property type="evidence" value="ECO:0007669"/>
    <property type="project" value="InterPro"/>
</dbReference>
<evidence type="ECO:0000256" key="3">
    <source>
        <dbReference type="ARBA" id="ARBA00022729"/>
    </source>
</evidence>
<feature type="region of interest" description="Disordered" evidence="9">
    <location>
        <begin position="1087"/>
        <end position="1166"/>
    </location>
</feature>
<keyword evidence="6" id="KW-0238">DNA-binding</keyword>
<dbReference type="Pfam" id="PF02365">
    <property type="entry name" value="NAM"/>
    <property type="match status" value="1"/>
</dbReference>
<dbReference type="GO" id="GO:0003677">
    <property type="term" value="F:DNA binding"/>
    <property type="evidence" value="ECO:0007669"/>
    <property type="project" value="UniProtKB-KW"/>
</dbReference>
<dbReference type="GO" id="GO:0005634">
    <property type="term" value="C:nucleus"/>
    <property type="evidence" value="ECO:0007669"/>
    <property type="project" value="UniProtKB-SubCell"/>
</dbReference>
<dbReference type="SUPFAM" id="SSF101941">
    <property type="entry name" value="NAC domain"/>
    <property type="match status" value="1"/>
</dbReference>
<feature type="compositionally biased region" description="Basic and acidic residues" evidence="9">
    <location>
        <begin position="1098"/>
        <end position="1125"/>
    </location>
</feature>
<evidence type="ECO:0000256" key="4">
    <source>
        <dbReference type="ARBA" id="ARBA00022801"/>
    </source>
</evidence>
<dbReference type="InterPro" id="IPR006121">
    <property type="entry name" value="HMA_dom"/>
</dbReference>
<proteinExistence type="inferred from homology"/>
<dbReference type="Gene3D" id="3.40.630.10">
    <property type="entry name" value="Zn peptidases"/>
    <property type="match status" value="1"/>
</dbReference>
<dbReference type="AlphaFoldDB" id="A0A7J6E1H9"/>
<dbReference type="SUPFAM" id="SSF53187">
    <property type="entry name" value="Zn-dependent exopeptidases"/>
    <property type="match status" value="1"/>
</dbReference>
<dbReference type="CDD" id="cd08017">
    <property type="entry name" value="M20_IAA_Hyd"/>
    <property type="match status" value="1"/>
</dbReference>
<evidence type="ECO:0000259" key="11">
    <source>
        <dbReference type="PROSITE" id="PS51005"/>
    </source>
</evidence>
<evidence type="ECO:0008006" key="14">
    <source>
        <dbReference type="Google" id="ProtNLM"/>
    </source>
</evidence>
<feature type="region of interest" description="Disordered" evidence="9">
    <location>
        <begin position="952"/>
        <end position="982"/>
    </location>
</feature>
<evidence type="ECO:0000256" key="5">
    <source>
        <dbReference type="ARBA" id="ARBA00023015"/>
    </source>
</evidence>
<organism evidence="12 13">
    <name type="scientific">Cannabis sativa</name>
    <name type="common">Hemp</name>
    <name type="synonym">Marijuana</name>
    <dbReference type="NCBI Taxonomy" id="3483"/>
    <lineage>
        <taxon>Eukaryota</taxon>
        <taxon>Viridiplantae</taxon>
        <taxon>Streptophyta</taxon>
        <taxon>Embryophyta</taxon>
        <taxon>Tracheophyta</taxon>
        <taxon>Spermatophyta</taxon>
        <taxon>Magnoliopsida</taxon>
        <taxon>eudicotyledons</taxon>
        <taxon>Gunneridae</taxon>
        <taxon>Pentapetalae</taxon>
        <taxon>rosids</taxon>
        <taxon>fabids</taxon>
        <taxon>Rosales</taxon>
        <taxon>Cannabaceae</taxon>
        <taxon>Cannabis</taxon>
    </lineage>
</organism>
<comment type="subcellular location">
    <subcellularLocation>
        <location evidence="1">Nucleus</location>
    </subcellularLocation>
</comment>
<dbReference type="Gene3D" id="3.30.70.360">
    <property type="match status" value="1"/>
</dbReference>